<evidence type="ECO:0000256" key="2">
    <source>
        <dbReference type="ARBA" id="ARBA00002315"/>
    </source>
</evidence>
<protein>
    <submittedName>
        <fullName evidence="7">2,3-bisphosphoglycerate-independent phosphoglycerate mutase</fullName>
    </submittedName>
</protein>
<dbReference type="EMBL" id="CP038033">
    <property type="protein sequence ID" value="QBQ55700.1"/>
    <property type="molecule type" value="Genomic_DNA"/>
</dbReference>
<comment type="function">
    <text evidence="2">Catalyzes the interconversion of 2-phosphoglycerate and 3-phosphoglycerate.</text>
</comment>
<feature type="domain" description="Metalloenzyme" evidence="6">
    <location>
        <begin position="22"/>
        <end position="385"/>
    </location>
</feature>
<evidence type="ECO:0000259" key="6">
    <source>
        <dbReference type="Pfam" id="PF01676"/>
    </source>
</evidence>
<dbReference type="InterPro" id="IPR017850">
    <property type="entry name" value="Alkaline_phosphatase_core_sf"/>
</dbReference>
<evidence type="ECO:0000256" key="3">
    <source>
        <dbReference type="ARBA" id="ARBA00004921"/>
    </source>
</evidence>
<dbReference type="Gene3D" id="3.30.70.2130">
    <property type="entry name" value="Metalloenzyme domain"/>
    <property type="match status" value="1"/>
</dbReference>
<dbReference type="Proteomes" id="UP000294325">
    <property type="component" value="Chromosome"/>
</dbReference>
<dbReference type="GO" id="GO:0006096">
    <property type="term" value="P:glycolytic process"/>
    <property type="evidence" value="ECO:0007669"/>
    <property type="project" value="UniProtKB-KW"/>
</dbReference>
<sequence length="409" mass="44901">MESEIPTDISLVWEKLVQSGGRIVYLILDGGGGLPHPETGKTAYQEAHTPNLDQLAQSSSCGLLELVGPGITPGSGPGHLALFGYHPLRYTLGRGVLSALGIDFPLQEGDVAARVNFATVDTEGRITDRRAGRIATETNQRLCETIRQTVRLDFEGEYFFETVSEHRAVFVLRGPGLNAKVQDTDPQRTGVFPHPAEAETADSQQTATLVNTFVEQVKEVLNNEKPANAILLRGFERYEPLPSLQERFQLQGLCLASYPMYRGVSRLLGMDLIAPPTSMEAAFEALGEHYGDEHNFYFLHVKGTDSRGEDGDFQGKVAVMEAVDRLLQKILALDPEVFVVTSDHSTPAVMAQHSWHPVPVLIHSQYARSDKLPQFDEYHCLRGSLGLRPGIHLLGLALAHAGRLKKFGA</sequence>
<gene>
    <name evidence="7" type="ORF">E3U44_15175</name>
</gene>
<reference evidence="7 8" key="1">
    <citation type="submission" date="2019-03" db="EMBL/GenBank/DDBJ databases">
        <title>The genome sequence of Nitrosococcus wardiae strain D1FHST reveals the archetypal metabolic capacity of ammonia-oxidizing Gammaproteobacteria.</title>
        <authorList>
            <person name="Wang L."/>
            <person name="Lim C.K."/>
            <person name="Hanson T.E."/>
            <person name="Dang H."/>
            <person name="Klotz M.G."/>
        </authorList>
    </citation>
    <scope>NUCLEOTIDE SEQUENCE [LARGE SCALE GENOMIC DNA]</scope>
    <source>
        <strain evidence="7 8">D1FHS</strain>
    </source>
</reference>
<dbReference type="GO" id="GO:0046872">
    <property type="term" value="F:metal ion binding"/>
    <property type="evidence" value="ECO:0007669"/>
    <property type="project" value="InterPro"/>
</dbReference>
<proteinExistence type="inferred from homology"/>
<keyword evidence="8" id="KW-1185">Reference proteome</keyword>
<dbReference type="Gene3D" id="3.40.720.10">
    <property type="entry name" value="Alkaline Phosphatase, subunit A"/>
    <property type="match status" value="1"/>
</dbReference>
<evidence type="ECO:0000313" key="8">
    <source>
        <dbReference type="Proteomes" id="UP000294325"/>
    </source>
</evidence>
<organism evidence="7 8">
    <name type="scientific">Nitrosococcus wardiae</name>
    <dbReference type="NCBI Taxonomy" id="1814290"/>
    <lineage>
        <taxon>Bacteria</taxon>
        <taxon>Pseudomonadati</taxon>
        <taxon>Pseudomonadota</taxon>
        <taxon>Gammaproteobacteria</taxon>
        <taxon>Chromatiales</taxon>
        <taxon>Chromatiaceae</taxon>
        <taxon>Nitrosococcus</taxon>
    </lineage>
</organism>
<comment type="similarity">
    <text evidence="4">Belongs to the BPG-independent phosphoglycerate mutase family. A-PGAM subfamily.</text>
</comment>
<dbReference type="KEGG" id="nwr:E3U44_15175"/>
<dbReference type="OrthoDB" id="9803751at2"/>
<dbReference type="NCBIfam" id="NF003160">
    <property type="entry name" value="PRK04135.1"/>
    <property type="match status" value="1"/>
</dbReference>
<dbReference type="InterPro" id="IPR004456">
    <property type="entry name" value="Pglycerate_mutase_ApgM"/>
</dbReference>
<dbReference type="NCBIfam" id="TIGR00306">
    <property type="entry name" value="apgM"/>
    <property type="match status" value="1"/>
</dbReference>
<accession>A0A4P7C231</accession>
<evidence type="ECO:0000313" key="7">
    <source>
        <dbReference type="EMBL" id="QBQ55700.1"/>
    </source>
</evidence>
<dbReference type="PIRSF" id="PIRSF006392">
    <property type="entry name" value="IPGAM_arch"/>
    <property type="match status" value="1"/>
</dbReference>
<evidence type="ECO:0000256" key="4">
    <source>
        <dbReference type="ARBA" id="ARBA00005524"/>
    </source>
</evidence>
<dbReference type="GO" id="GO:0004619">
    <property type="term" value="F:phosphoglycerate mutase activity"/>
    <property type="evidence" value="ECO:0007669"/>
    <property type="project" value="UniProtKB-EC"/>
</dbReference>
<dbReference type="RefSeq" id="WP_134358957.1">
    <property type="nucleotide sequence ID" value="NZ_CP038033.1"/>
</dbReference>
<comment type="catalytic activity">
    <reaction evidence="1">
        <text>(2R)-2-phosphoglycerate = (2R)-3-phosphoglycerate</text>
        <dbReference type="Rhea" id="RHEA:15901"/>
        <dbReference type="ChEBI" id="CHEBI:58272"/>
        <dbReference type="ChEBI" id="CHEBI:58289"/>
        <dbReference type="EC" id="5.4.2.12"/>
    </reaction>
</comment>
<dbReference type="Pfam" id="PF10143">
    <property type="entry name" value="PhosphMutase"/>
    <property type="match status" value="1"/>
</dbReference>
<dbReference type="SUPFAM" id="SSF53649">
    <property type="entry name" value="Alkaline phosphatase-like"/>
    <property type="match status" value="1"/>
</dbReference>
<comment type="pathway">
    <text evidence="3">Carbohydrate degradation.</text>
</comment>
<keyword evidence="5" id="KW-0324">Glycolysis</keyword>
<dbReference type="CDD" id="cd16011">
    <property type="entry name" value="iPGM_like"/>
    <property type="match status" value="1"/>
</dbReference>
<dbReference type="PANTHER" id="PTHR31209:SF0">
    <property type="entry name" value="METALLOENZYME DOMAIN-CONTAINING PROTEIN"/>
    <property type="match status" value="1"/>
</dbReference>
<dbReference type="AlphaFoldDB" id="A0A4P7C231"/>
<evidence type="ECO:0000256" key="1">
    <source>
        <dbReference type="ARBA" id="ARBA00000370"/>
    </source>
</evidence>
<evidence type="ECO:0000256" key="5">
    <source>
        <dbReference type="ARBA" id="ARBA00023152"/>
    </source>
</evidence>
<dbReference type="PANTHER" id="PTHR31209">
    <property type="entry name" value="COFACTOR-INDEPENDENT PHOSPHOGLYCERATE MUTASE"/>
    <property type="match status" value="1"/>
</dbReference>
<dbReference type="Pfam" id="PF01676">
    <property type="entry name" value="Metalloenzyme"/>
    <property type="match status" value="1"/>
</dbReference>
<name>A0A4P7C231_9GAMM</name>
<dbReference type="InterPro" id="IPR042253">
    <property type="entry name" value="Pglycerate_mutase_ApgM_sf"/>
</dbReference>
<dbReference type="InterPro" id="IPR006124">
    <property type="entry name" value="Metalloenzyme"/>
</dbReference>